<sequence length="133" mass="14536">MPKTILVQDPDVLISLDLAQTVMEAWPDASVILCRDVPQILAVLTNGQRPDLLILNQSLRSVRGYGLTSLVRHSRAKMLLTGADDDDAAEIAALGWHALDMPFSAAQVRHALHDACPDPEVRRENRCNAIGFG</sequence>
<evidence type="ECO:0000256" key="1">
    <source>
        <dbReference type="PROSITE-ProRule" id="PRU00169"/>
    </source>
</evidence>
<dbReference type="InterPro" id="IPR011006">
    <property type="entry name" value="CheY-like_superfamily"/>
</dbReference>
<dbReference type="RefSeq" id="WP_135431547.1">
    <property type="nucleotide sequence ID" value="NZ_RPEM01000007.1"/>
</dbReference>
<dbReference type="SUPFAM" id="SSF52172">
    <property type="entry name" value="CheY-like"/>
    <property type="match status" value="1"/>
</dbReference>
<feature type="domain" description="Response regulatory" evidence="2">
    <location>
        <begin position="4"/>
        <end position="116"/>
    </location>
</feature>
<reference evidence="3 4" key="1">
    <citation type="submission" date="2018-11" db="EMBL/GenBank/DDBJ databases">
        <title>Tabrizicola sp. isolated from sediment of alpine lake.</title>
        <authorList>
            <person name="Liu Z."/>
        </authorList>
    </citation>
    <scope>NUCLEOTIDE SEQUENCE [LARGE SCALE GENOMIC DNA]</scope>
    <source>
        <strain evidence="3 4">DRYC-M-16</strain>
    </source>
</reference>
<accession>A0ABY2KPY7</accession>
<protein>
    <recommendedName>
        <fullName evidence="2">Response regulatory domain-containing protein</fullName>
    </recommendedName>
</protein>
<dbReference type="PROSITE" id="PS50110">
    <property type="entry name" value="RESPONSE_REGULATORY"/>
    <property type="match status" value="1"/>
</dbReference>
<evidence type="ECO:0000313" key="4">
    <source>
        <dbReference type="Proteomes" id="UP000297741"/>
    </source>
</evidence>
<organism evidence="3 4">
    <name type="scientific">Pseudotabrizicola sediminis</name>
    <dbReference type="NCBI Taxonomy" id="2486418"/>
    <lineage>
        <taxon>Bacteria</taxon>
        <taxon>Pseudomonadati</taxon>
        <taxon>Pseudomonadota</taxon>
        <taxon>Alphaproteobacteria</taxon>
        <taxon>Rhodobacterales</taxon>
        <taxon>Paracoccaceae</taxon>
        <taxon>Pseudotabrizicola</taxon>
    </lineage>
</organism>
<comment type="caution">
    <text evidence="3">The sequence shown here is derived from an EMBL/GenBank/DDBJ whole genome shotgun (WGS) entry which is preliminary data.</text>
</comment>
<gene>
    <name evidence="3" type="ORF">EEB11_11790</name>
</gene>
<dbReference type="InterPro" id="IPR001789">
    <property type="entry name" value="Sig_transdc_resp-reg_receiver"/>
</dbReference>
<name>A0ABY2KPY7_9RHOB</name>
<keyword evidence="4" id="KW-1185">Reference proteome</keyword>
<comment type="caution">
    <text evidence="1">Lacks conserved residue(s) required for the propagation of feature annotation.</text>
</comment>
<dbReference type="EMBL" id="RPEM01000007">
    <property type="protein sequence ID" value="TGD42950.1"/>
    <property type="molecule type" value="Genomic_DNA"/>
</dbReference>
<proteinExistence type="predicted"/>
<evidence type="ECO:0000259" key="2">
    <source>
        <dbReference type="PROSITE" id="PS50110"/>
    </source>
</evidence>
<evidence type="ECO:0000313" key="3">
    <source>
        <dbReference type="EMBL" id="TGD42950.1"/>
    </source>
</evidence>
<dbReference type="Proteomes" id="UP000297741">
    <property type="component" value="Unassembled WGS sequence"/>
</dbReference>
<dbReference type="Gene3D" id="3.40.50.2300">
    <property type="match status" value="1"/>
</dbReference>